<gene>
    <name evidence="4" type="ORF">FH972_014917</name>
</gene>
<dbReference type="Gene3D" id="1.10.238.10">
    <property type="entry name" value="EF-hand"/>
    <property type="match status" value="2"/>
</dbReference>
<dbReference type="InterPro" id="IPR052591">
    <property type="entry name" value="CML21-like"/>
</dbReference>
<dbReference type="InterPro" id="IPR002048">
    <property type="entry name" value="EF_hand_dom"/>
</dbReference>
<dbReference type="InterPro" id="IPR011992">
    <property type="entry name" value="EF-hand-dom_pair"/>
</dbReference>
<dbReference type="CDD" id="cd00051">
    <property type="entry name" value="EFh"/>
    <property type="match status" value="1"/>
</dbReference>
<accession>A0A5N6RC79</accession>
<dbReference type="GO" id="GO:0005509">
    <property type="term" value="F:calcium ion binding"/>
    <property type="evidence" value="ECO:0007669"/>
    <property type="project" value="InterPro"/>
</dbReference>
<dbReference type="OrthoDB" id="26525at2759"/>
<dbReference type="Proteomes" id="UP000327013">
    <property type="component" value="Chromosome 6"/>
</dbReference>
<evidence type="ECO:0000256" key="1">
    <source>
        <dbReference type="ARBA" id="ARBA00022737"/>
    </source>
</evidence>
<feature type="domain" description="EF-hand" evidence="3">
    <location>
        <begin position="120"/>
        <end position="155"/>
    </location>
</feature>
<organism evidence="4 5">
    <name type="scientific">Carpinus fangiana</name>
    <dbReference type="NCBI Taxonomy" id="176857"/>
    <lineage>
        <taxon>Eukaryota</taxon>
        <taxon>Viridiplantae</taxon>
        <taxon>Streptophyta</taxon>
        <taxon>Embryophyta</taxon>
        <taxon>Tracheophyta</taxon>
        <taxon>Spermatophyta</taxon>
        <taxon>Magnoliopsida</taxon>
        <taxon>eudicotyledons</taxon>
        <taxon>Gunneridae</taxon>
        <taxon>Pentapetalae</taxon>
        <taxon>rosids</taxon>
        <taxon>fabids</taxon>
        <taxon>Fagales</taxon>
        <taxon>Betulaceae</taxon>
        <taxon>Carpinus</taxon>
    </lineage>
</organism>
<feature type="domain" description="EF-hand" evidence="3">
    <location>
        <begin position="248"/>
        <end position="283"/>
    </location>
</feature>
<feature type="domain" description="EF-hand" evidence="3">
    <location>
        <begin position="210"/>
        <end position="245"/>
    </location>
</feature>
<dbReference type="PROSITE" id="PS50222">
    <property type="entry name" value="EF_HAND_2"/>
    <property type="match status" value="4"/>
</dbReference>
<evidence type="ECO:0000313" key="4">
    <source>
        <dbReference type="EMBL" id="KAE8076254.1"/>
    </source>
</evidence>
<name>A0A5N6RC79_9ROSI</name>
<keyword evidence="5" id="KW-1185">Reference proteome</keyword>
<keyword evidence="2" id="KW-0106">Calcium</keyword>
<dbReference type="AlphaFoldDB" id="A0A5N6RC79"/>
<dbReference type="EMBL" id="CM017326">
    <property type="protein sequence ID" value="KAE8076254.1"/>
    <property type="molecule type" value="Genomic_DNA"/>
</dbReference>
<dbReference type="FunFam" id="1.10.238.10:FF:000003">
    <property type="entry name" value="Calmodulin A"/>
    <property type="match status" value="1"/>
</dbReference>
<reference evidence="4 5" key="1">
    <citation type="submission" date="2019-06" db="EMBL/GenBank/DDBJ databases">
        <title>A chromosomal-level reference genome of Carpinus fangiana (Coryloideae, Betulaceae).</title>
        <authorList>
            <person name="Yang X."/>
            <person name="Wang Z."/>
            <person name="Zhang L."/>
            <person name="Hao G."/>
            <person name="Liu J."/>
            <person name="Yang Y."/>
        </authorList>
    </citation>
    <scope>NUCLEOTIDE SEQUENCE [LARGE SCALE GENOMIC DNA]</scope>
    <source>
        <strain evidence="4">Cfa_2016G</strain>
        <tissue evidence="4">Leaf</tissue>
    </source>
</reference>
<evidence type="ECO:0000259" key="3">
    <source>
        <dbReference type="PROSITE" id="PS50222"/>
    </source>
</evidence>
<dbReference type="PANTHER" id="PTHR23064">
    <property type="entry name" value="TROPONIN"/>
    <property type="match status" value="1"/>
</dbReference>
<sequence>MKPVTNMSLVVVITAISRNEDLDSELVLKEFKSKCWKLKLGQFHVYKVLSPQGTSQGCPSLRSLSIKVGSMLCPCSSPNKYKRLDAKLERKMAEAKRGSSGHHNFKSLDSIIMKFPQFKEGLKKIRAVFEQYDEDSNGTIDREELKKCLQKLQLHLTEEEVEDLFHSCDIDGSEGIQFNEFIVLLCLIYLLKEPSSSDTTSRLGSPQLEATFDTIIEVFFFLDKNGDGKLNKKDVVKALNEASPWEKSPSHITRTRFKEMDWDRNGKVSFREFLFAFIDWVGIDTDEEMPLAGT</sequence>
<dbReference type="SUPFAM" id="SSF47473">
    <property type="entry name" value="EF-hand"/>
    <property type="match status" value="1"/>
</dbReference>
<evidence type="ECO:0000256" key="2">
    <source>
        <dbReference type="ARBA" id="ARBA00022837"/>
    </source>
</evidence>
<dbReference type="PROSITE" id="PS00018">
    <property type="entry name" value="EF_HAND_1"/>
    <property type="match status" value="2"/>
</dbReference>
<dbReference type="Pfam" id="PF13499">
    <property type="entry name" value="EF-hand_7"/>
    <property type="match status" value="2"/>
</dbReference>
<keyword evidence="1" id="KW-0677">Repeat</keyword>
<dbReference type="SMART" id="SM00054">
    <property type="entry name" value="EFh"/>
    <property type="match status" value="4"/>
</dbReference>
<protein>
    <recommendedName>
        <fullName evidence="3">EF-hand domain-containing protein</fullName>
    </recommendedName>
</protein>
<dbReference type="InterPro" id="IPR018247">
    <property type="entry name" value="EF_Hand_1_Ca_BS"/>
</dbReference>
<feature type="domain" description="EF-hand" evidence="3">
    <location>
        <begin position="156"/>
        <end position="191"/>
    </location>
</feature>
<evidence type="ECO:0000313" key="5">
    <source>
        <dbReference type="Proteomes" id="UP000327013"/>
    </source>
</evidence>
<proteinExistence type="predicted"/>